<gene>
    <name evidence="4" type="ORF">GCM10007932_08330</name>
</gene>
<dbReference type="InterPro" id="IPR027385">
    <property type="entry name" value="Beta-barrel_OMP"/>
</dbReference>
<keyword evidence="1 2" id="KW-0732">Signal</keyword>
<reference evidence="5" key="1">
    <citation type="journal article" date="2019" name="Int. J. Syst. Evol. Microbiol.">
        <title>The Global Catalogue of Microorganisms (GCM) 10K type strain sequencing project: providing services to taxonomists for standard genome sequencing and annotation.</title>
        <authorList>
            <consortium name="The Broad Institute Genomics Platform"/>
            <consortium name="The Broad Institute Genome Sequencing Center for Infectious Disease"/>
            <person name="Wu L."/>
            <person name="Ma J."/>
        </authorList>
    </citation>
    <scope>NUCLEOTIDE SEQUENCE [LARGE SCALE GENOMIC DNA]</scope>
    <source>
        <strain evidence="5">NBRC 15640</strain>
    </source>
</reference>
<comment type="caution">
    <text evidence="4">The sequence shown here is derived from an EMBL/GenBank/DDBJ whole genome shotgun (WGS) entry which is preliminary data.</text>
</comment>
<evidence type="ECO:0000256" key="1">
    <source>
        <dbReference type="ARBA" id="ARBA00022729"/>
    </source>
</evidence>
<feature type="signal peptide" evidence="2">
    <location>
        <begin position="1"/>
        <end position="18"/>
    </location>
</feature>
<proteinExistence type="predicted"/>
<dbReference type="RefSeq" id="WP_126607890.1">
    <property type="nucleotide sequence ID" value="NZ_AP025144.1"/>
</dbReference>
<dbReference type="EMBL" id="BSNX01000007">
    <property type="protein sequence ID" value="GLQ71473.1"/>
    <property type="molecule type" value="Genomic_DNA"/>
</dbReference>
<dbReference type="Pfam" id="PF13505">
    <property type="entry name" value="OMP_b-brl"/>
    <property type="match status" value="1"/>
</dbReference>
<feature type="domain" description="Outer membrane protein beta-barrel" evidence="3">
    <location>
        <begin position="8"/>
        <end position="174"/>
    </location>
</feature>
<dbReference type="AlphaFoldDB" id="A0AAV5NLT3"/>
<evidence type="ECO:0000313" key="5">
    <source>
        <dbReference type="Proteomes" id="UP001156690"/>
    </source>
</evidence>
<keyword evidence="5" id="KW-1185">Reference proteome</keyword>
<sequence>MKKYFVLATALISTFSMAESQKHGEREGFRLAAGFASTSYSSSVNSTYFTTNGGGGLRVDGAYDFNAMFAAKLTFEANSQDLLSANTGKIAGELSHPFNVDAGGAIKPYATLGYGLHTVKATAFTPQERESGLVYGAGIRFIASHGFYADLNVELVELKNIRLSQGAFLIGYKF</sequence>
<dbReference type="Proteomes" id="UP001156690">
    <property type="component" value="Unassembled WGS sequence"/>
</dbReference>
<dbReference type="SUPFAM" id="SSF56925">
    <property type="entry name" value="OMPA-like"/>
    <property type="match status" value="1"/>
</dbReference>
<evidence type="ECO:0000259" key="3">
    <source>
        <dbReference type="Pfam" id="PF13505"/>
    </source>
</evidence>
<evidence type="ECO:0000256" key="2">
    <source>
        <dbReference type="SAM" id="SignalP"/>
    </source>
</evidence>
<feature type="chain" id="PRO_5043562852" description="Outer membrane protein beta-barrel domain-containing protein" evidence="2">
    <location>
        <begin position="19"/>
        <end position="174"/>
    </location>
</feature>
<dbReference type="InterPro" id="IPR011250">
    <property type="entry name" value="OMP/PagP_B-barrel"/>
</dbReference>
<protein>
    <recommendedName>
        <fullName evidence="3">Outer membrane protein beta-barrel domain-containing protein</fullName>
    </recommendedName>
</protein>
<accession>A0AAV5NLT3</accession>
<evidence type="ECO:0000313" key="4">
    <source>
        <dbReference type="EMBL" id="GLQ71473.1"/>
    </source>
</evidence>
<organism evidence="4 5">
    <name type="scientific">Vibrio penaeicida</name>
    <dbReference type="NCBI Taxonomy" id="104609"/>
    <lineage>
        <taxon>Bacteria</taxon>
        <taxon>Pseudomonadati</taxon>
        <taxon>Pseudomonadota</taxon>
        <taxon>Gammaproteobacteria</taxon>
        <taxon>Vibrionales</taxon>
        <taxon>Vibrionaceae</taxon>
        <taxon>Vibrio</taxon>
    </lineage>
</organism>
<name>A0AAV5NLT3_9VIBR</name>